<dbReference type="InterPro" id="IPR013149">
    <property type="entry name" value="ADH-like_C"/>
</dbReference>
<dbReference type="Proteomes" id="UP000001444">
    <property type="component" value="Chromosome"/>
</dbReference>
<dbReference type="InterPro" id="IPR020843">
    <property type="entry name" value="ER"/>
</dbReference>
<dbReference type="GO" id="GO:0008270">
    <property type="term" value="F:zinc ion binding"/>
    <property type="evidence" value="ECO:0007669"/>
    <property type="project" value="InterPro"/>
</dbReference>
<protein>
    <recommendedName>
        <fullName evidence="9">2-deoxy-scyllo-inosamine dehydrogenase</fullName>
        <ecNumber evidence="8">1.1.1.329</ecNumber>
    </recommendedName>
</protein>
<comment type="catalytic activity">
    <reaction evidence="10">
        <text>2-deoxy-scyllo-inosamine + NAD(+) = 3-amino-2,3-dideoxy-scyllo-inosose + NADH + H(+)</text>
        <dbReference type="Rhea" id="RHEA:33883"/>
        <dbReference type="ChEBI" id="CHEBI:15378"/>
        <dbReference type="ChEBI" id="CHEBI:57540"/>
        <dbReference type="ChEBI" id="CHEBI:57945"/>
        <dbReference type="ChEBI" id="CHEBI:65002"/>
        <dbReference type="ChEBI" id="CHEBI:65003"/>
        <dbReference type="EC" id="1.1.1.329"/>
    </reaction>
</comment>
<dbReference type="EMBL" id="FN554889">
    <property type="protein sequence ID" value="CBG72904.1"/>
    <property type="molecule type" value="Genomic_DNA"/>
</dbReference>
<dbReference type="Pfam" id="PF00107">
    <property type="entry name" value="ADH_zinc_N"/>
    <property type="match status" value="1"/>
</dbReference>
<dbReference type="Gene3D" id="3.90.180.10">
    <property type="entry name" value="Medium-chain alcohol dehydrogenases, catalytic domain"/>
    <property type="match status" value="1"/>
</dbReference>
<dbReference type="Pfam" id="PF08240">
    <property type="entry name" value="ADH_N"/>
    <property type="match status" value="1"/>
</dbReference>
<dbReference type="SUPFAM" id="SSF50129">
    <property type="entry name" value="GroES-like"/>
    <property type="match status" value="1"/>
</dbReference>
<evidence type="ECO:0000313" key="15">
    <source>
        <dbReference type="EMBL" id="CBG72904.1"/>
    </source>
</evidence>
<sequence length="361" mass="36672">MFERFGEPATVQNLATPTPTPHGVVVRVEATGLCRSDWHGWQGHDPDITLPHVPGHELAGIVEATGSAVTAWHPGDRVTVPFVCACGTCPTCAAGDQQVCERQTQPGFTHWGSFAQYVALDHADVNLVALPEELSYATAAALGCRFATAFRAVVAQGRVAPGEWVAVHGCGGVGLSAVMIAAAAGARVVAVDVSPQALDLARTFGATACVNASTATTAPDPATPVPAAPGTTAPDTAAAVRDLTGGGAHLSLDALGSPATCAASVNSLRRRGRHIQVGLLPSPEGTTPVPMARAVALELELLGSHGMAAHAYPRMLELVRAGVLRPDLLVTSTISLDAAPAALAAMGTAPGGGVTVIDPWS</sequence>
<evidence type="ECO:0000256" key="12">
    <source>
        <dbReference type="RuleBase" id="RU361277"/>
    </source>
</evidence>
<dbReference type="EC" id="1.1.1.329" evidence="8"/>
<evidence type="ECO:0000256" key="8">
    <source>
        <dbReference type="ARBA" id="ARBA00039102"/>
    </source>
</evidence>
<dbReference type="InterPro" id="IPR002328">
    <property type="entry name" value="ADH_Zn_CS"/>
</dbReference>
<organism evidence="15 16">
    <name type="scientific">Streptomyces scabiei (strain 87.22)</name>
    <dbReference type="NCBI Taxonomy" id="680198"/>
    <lineage>
        <taxon>Bacteria</taxon>
        <taxon>Bacillati</taxon>
        <taxon>Actinomycetota</taxon>
        <taxon>Actinomycetes</taxon>
        <taxon>Kitasatosporales</taxon>
        <taxon>Streptomycetaceae</taxon>
        <taxon>Streptomyces</taxon>
    </lineage>
</organism>
<evidence type="ECO:0000256" key="11">
    <source>
        <dbReference type="ARBA" id="ARBA00049085"/>
    </source>
</evidence>
<comment type="catalytic activity">
    <reaction evidence="11">
        <text>2-deoxy-scyllo-inosamine + NADP(+) = 3-amino-2,3-dideoxy-scyllo-inosose + NADPH + H(+)</text>
        <dbReference type="Rhea" id="RHEA:33879"/>
        <dbReference type="ChEBI" id="CHEBI:15378"/>
        <dbReference type="ChEBI" id="CHEBI:57783"/>
        <dbReference type="ChEBI" id="CHEBI:58349"/>
        <dbReference type="ChEBI" id="CHEBI:65002"/>
        <dbReference type="ChEBI" id="CHEBI:65003"/>
        <dbReference type="EC" id="1.1.1.329"/>
    </reaction>
</comment>
<evidence type="ECO:0000256" key="3">
    <source>
        <dbReference type="ARBA" id="ARBA00022833"/>
    </source>
</evidence>
<dbReference type="STRING" id="680198.SCAB_58841"/>
<dbReference type="PROSITE" id="PS00059">
    <property type="entry name" value="ADH_ZINC"/>
    <property type="match status" value="1"/>
</dbReference>
<reference evidence="15 16" key="1">
    <citation type="journal article" date="2010" name="Mol. Plant Microbe Interact.">
        <title>Streptomyces scabies 87-22 contains a coronafacic acid-like biosynthetic cluster that contributes to plant-microbe interactions.</title>
        <authorList>
            <person name="Bignell D.R."/>
            <person name="Seipke R.F."/>
            <person name="Huguet-Tapia J.C."/>
            <person name="Chambers A.H."/>
            <person name="Parry R.J."/>
            <person name="Loria R."/>
        </authorList>
    </citation>
    <scope>NUCLEOTIDE SEQUENCE [LARGE SCALE GENOMIC DNA]</scope>
    <source>
        <strain evidence="15 16">87.22</strain>
    </source>
</reference>
<keyword evidence="2 12" id="KW-0479">Metal-binding</keyword>
<dbReference type="HOGENOM" id="CLU_026673_11_2_11"/>
<evidence type="ECO:0000256" key="4">
    <source>
        <dbReference type="ARBA" id="ARBA00023002"/>
    </source>
</evidence>
<dbReference type="PANTHER" id="PTHR43401">
    <property type="entry name" value="L-THREONINE 3-DEHYDROGENASE"/>
    <property type="match status" value="1"/>
</dbReference>
<dbReference type="SMART" id="SM00829">
    <property type="entry name" value="PKS_ER"/>
    <property type="match status" value="1"/>
</dbReference>
<comment type="pathway">
    <text evidence="6">Metabolic intermediate biosynthesis; 2-deoxystreptamine biosynthesis; 2-deoxystreptamine from D-glucose 6-phosphate: step 3/4.</text>
</comment>
<dbReference type="KEGG" id="scb:SCAB_58841"/>
<feature type="domain" description="Enoyl reductase (ER)" evidence="14">
    <location>
        <begin position="9"/>
        <end position="357"/>
    </location>
</feature>
<dbReference type="PANTHER" id="PTHR43401:SF5">
    <property type="entry name" value="ALCOHOL DEHYDROGENASE-RELATED"/>
    <property type="match status" value="1"/>
</dbReference>
<evidence type="ECO:0000256" key="1">
    <source>
        <dbReference type="ARBA" id="ARBA00001947"/>
    </source>
</evidence>
<evidence type="ECO:0000256" key="6">
    <source>
        <dbReference type="ARBA" id="ARBA00037908"/>
    </source>
</evidence>
<keyword evidence="4" id="KW-0560">Oxidoreductase</keyword>
<dbReference type="CDD" id="cd08260">
    <property type="entry name" value="Zn_ADH6"/>
    <property type="match status" value="1"/>
</dbReference>
<evidence type="ECO:0000313" key="16">
    <source>
        <dbReference type="Proteomes" id="UP000001444"/>
    </source>
</evidence>
<dbReference type="InterPro" id="IPR036291">
    <property type="entry name" value="NAD(P)-bd_dom_sf"/>
</dbReference>
<gene>
    <name evidence="15" type="ordered locus">SCAB_58841</name>
</gene>
<dbReference type="AlphaFoldDB" id="C9Z5S3"/>
<evidence type="ECO:0000256" key="10">
    <source>
        <dbReference type="ARBA" id="ARBA00048685"/>
    </source>
</evidence>
<evidence type="ECO:0000256" key="7">
    <source>
        <dbReference type="ARBA" id="ARBA00038004"/>
    </source>
</evidence>
<dbReference type="eggNOG" id="COG1064">
    <property type="taxonomic scope" value="Bacteria"/>
</dbReference>
<evidence type="ECO:0000256" key="5">
    <source>
        <dbReference type="ARBA" id="ARBA00037678"/>
    </source>
</evidence>
<comment type="cofactor">
    <cofactor evidence="1 12">
        <name>Zn(2+)</name>
        <dbReference type="ChEBI" id="CHEBI:29105"/>
    </cofactor>
</comment>
<dbReference type="GO" id="GO:0016491">
    <property type="term" value="F:oxidoreductase activity"/>
    <property type="evidence" value="ECO:0007669"/>
    <property type="project" value="UniProtKB-KW"/>
</dbReference>
<dbReference type="InterPro" id="IPR013154">
    <property type="entry name" value="ADH-like_N"/>
</dbReference>
<name>C9Z5S3_STRSW</name>
<keyword evidence="3 12" id="KW-0862">Zinc</keyword>
<feature type="region of interest" description="Disordered" evidence="13">
    <location>
        <begin position="215"/>
        <end position="234"/>
    </location>
</feature>
<evidence type="ECO:0000256" key="9">
    <source>
        <dbReference type="ARBA" id="ARBA00039387"/>
    </source>
</evidence>
<dbReference type="InterPro" id="IPR050129">
    <property type="entry name" value="Zn_alcohol_dh"/>
</dbReference>
<dbReference type="SUPFAM" id="SSF51735">
    <property type="entry name" value="NAD(P)-binding Rossmann-fold domains"/>
    <property type="match status" value="1"/>
</dbReference>
<feature type="region of interest" description="Disordered" evidence="13">
    <location>
        <begin position="1"/>
        <end position="20"/>
    </location>
</feature>
<dbReference type="Gene3D" id="3.40.50.720">
    <property type="entry name" value="NAD(P)-binding Rossmann-like Domain"/>
    <property type="match status" value="1"/>
</dbReference>
<comment type="function">
    <text evidence="5">Catalyzes the oxidation of 2-deoxy-scyllo-inosamine (DOIA) with NAD(+) or NADP(+), forming 3-amino-2,3-dideoxy-scyllo-inosose (amino-DOI).</text>
</comment>
<evidence type="ECO:0000259" key="14">
    <source>
        <dbReference type="SMART" id="SM00829"/>
    </source>
</evidence>
<evidence type="ECO:0000256" key="13">
    <source>
        <dbReference type="SAM" id="MobiDB-lite"/>
    </source>
</evidence>
<keyword evidence="16" id="KW-1185">Reference proteome</keyword>
<evidence type="ECO:0000256" key="2">
    <source>
        <dbReference type="ARBA" id="ARBA00022723"/>
    </source>
</evidence>
<proteinExistence type="inferred from homology"/>
<accession>C9Z5S3</accession>
<comment type="similarity">
    <text evidence="7">Belongs to the zinc-containing alcohol dehydrogenase family. DOIA dehydrogenase subfamily.</text>
</comment>
<dbReference type="InterPro" id="IPR011032">
    <property type="entry name" value="GroES-like_sf"/>
</dbReference>